<reference evidence="10 12" key="1">
    <citation type="journal article" date="2017" name="Biosci Microbiota Food Health">
        <title>Genomic characterization reconfirms the taxonomic status of Lactobacillus parakefiri.</title>
        <authorList>
            <person name="Tanizawa Y."/>
            <person name="Kobayashi H."/>
            <person name="Kaminuma E."/>
            <person name="Sakamoto M."/>
            <person name="Ohkuma M."/>
            <person name="Nakamura Y."/>
            <person name="Arita M."/>
            <person name="Tohno M."/>
        </authorList>
    </citation>
    <scope>NUCLEOTIDE SEQUENCE [LARGE SCALE GENOMIC DNA]</scope>
    <source>
        <strain evidence="10 12">JCM 8573</strain>
    </source>
</reference>
<dbReference type="GO" id="GO:0005524">
    <property type="term" value="F:ATP binding"/>
    <property type="evidence" value="ECO:0007669"/>
    <property type="project" value="UniProtKB-KW"/>
</dbReference>
<keyword evidence="4" id="KW-1003">Cell membrane</keyword>
<comment type="caution">
    <text evidence="10">The sequence shown here is derived from an EMBL/GenBank/DDBJ whole genome shotgun (WGS) entry which is preliminary data.</text>
</comment>
<evidence type="ECO:0000256" key="2">
    <source>
        <dbReference type="ARBA" id="ARBA00005417"/>
    </source>
</evidence>
<dbReference type="CDD" id="cd03225">
    <property type="entry name" value="ABC_cobalt_CbiO_domain1"/>
    <property type="match status" value="1"/>
</dbReference>
<evidence type="ECO:0000256" key="5">
    <source>
        <dbReference type="ARBA" id="ARBA00022741"/>
    </source>
</evidence>
<dbReference type="PANTHER" id="PTHR43553">
    <property type="entry name" value="HEAVY METAL TRANSPORTER"/>
    <property type="match status" value="1"/>
</dbReference>
<evidence type="ECO:0000313" key="11">
    <source>
        <dbReference type="EMBL" id="TDG89599.1"/>
    </source>
</evidence>
<dbReference type="NCBIfam" id="NF010167">
    <property type="entry name" value="PRK13648.1"/>
    <property type="match status" value="1"/>
</dbReference>
<dbReference type="InterPro" id="IPR003439">
    <property type="entry name" value="ABC_transporter-like_ATP-bd"/>
</dbReference>
<comment type="similarity">
    <text evidence="2">Belongs to the ABC transporter superfamily.</text>
</comment>
<dbReference type="PROSITE" id="PS00211">
    <property type="entry name" value="ABC_TRANSPORTER_1"/>
    <property type="match status" value="1"/>
</dbReference>
<dbReference type="InterPro" id="IPR015856">
    <property type="entry name" value="ABC_transpr_CbiO/EcfA_su"/>
</dbReference>
<keyword evidence="3" id="KW-0813">Transport</keyword>
<dbReference type="GO" id="GO:0042626">
    <property type="term" value="F:ATPase-coupled transmembrane transporter activity"/>
    <property type="evidence" value="ECO:0007669"/>
    <property type="project" value="TreeGrafter"/>
</dbReference>
<sequence length="277" mass="30835">MKDIIQIKNISFNYPDQERLFTNFSMNIHEGEWTAIIGQNGSGKSTLARLIDGLIVLKSGQIVVDGLTVNDENIFDIRNKIGMVFQNPEDQFVGATVEDDVAFGLENRQIPREKMQQIVENSLKQVGMWDFRDRIPANLSGGQKQRVAIAGIIALSPKIIILDEATSMLDPRGRQEILKLVDKIKHDNDLTVISITHDIDEAAGADQVIVVNKGKVVEADQPDKIFGDINKLTSIGLSAPFTSELLSALRKRGVDSPSQYLNDQRLITWIKQLISSK</sequence>
<evidence type="ECO:0000313" key="12">
    <source>
        <dbReference type="Proteomes" id="UP000214739"/>
    </source>
</evidence>
<dbReference type="Proteomes" id="UP000214739">
    <property type="component" value="Unassembled WGS sequence"/>
</dbReference>
<reference evidence="11 13" key="2">
    <citation type="journal article" date="2019" name="Appl. Microbiol. Biotechnol.">
        <title>Uncovering carbohydrate metabolism through a genotype-phenotype association study of 56 lactic acid bacteria genomes.</title>
        <authorList>
            <person name="Buron-Moles G."/>
            <person name="Chailyan A."/>
            <person name="Dolejs I."/>
            <person name="Forster J."/>
            <person name="Miks M.H."/>
        </authorList>
    </citation>
    <scope>NUCLEOTIDE SEQUENCE [LARGE SCALE GENOMIC DNA]</scope>
    <source>
        <strain evidence="11 13">DSM 10551</strain>
    </source>
</reference>
<dbReference type="PANTHER" id="PTHR43553:SF24">
    <property type="entry name" value="ENERGY-COUPLING FACTOR TRANSPORTER ATP-BINDING PROTEIN ECFA1"/>
    <property type="match status" value="1"/>
</dbReference>
<dbReference type="InterPro" id="IPR027417">
    <property type="entry name" value="P-loop_NTPase"/>
</dbReference>
<dbReference type="GO" id="GO:0016887">
    <property type="term" value="F:ATP hydrolysis activity"/>
    <property type="evidence" value="ECO:0007669"/>
    <property type="project" value="InterPro"/>
</dbReference>
<keyword evidence="6 10" id="KW-0067">ATP-binding</keyword>
<dbReference type="InterPro" id="IPR017871">
    <property type="entry name" value="ABC_transporter-like_CS"/>
</dbReference>
<protein>
    <submittedName>
        <fullName evidence="10">Energy-coupling factor transporter ATP-binding protein</fullName>
    </submittedName>
</protein>
<evidence type="ECO:0000256" key="3">
    <source>
        <dbReference type="ARBA" id="ARBA00022448"/>
    </source>
</evidence>
<comment type="subcellular location">
    <subcellularLocation>
        <location evidence="1">Cell membrane</location>
        <topology evidence="1">Peripheral membrane protein</topology>
    </subcellularLocation>
</comment>
<dbReference type="FunFam" id="3.40.50.300:FF:000224">
    <property type="entry name" value="Energy-coupling factor transporter ATP-binding protein EcfA"/>
    <property type="match status" value="1"/>
</dbReference>
<dbReference type="PROSITE" id="PS50893">
    <property type="entry name" value="ABC_TRANSPORTER_2"/>
    <property type="match status" value="1"/>
</dbReference>
<dbReference type="OrthoDB" id="9784332at2"/>
<dbReference type="SMART" id="SM00382">
    <property type="entry name" value="AAA"/>
    <property type="match status" value="1"/>
</dbReference>
<dbReference type="GO" id="GO:0043190">
    <property type="term" value="C:ATP-binding cassette (ABC) transporter complex"/>
    <property type="evidence" value="ECO:0007669"/>
    <property type="project" value="TreeGrafter"/>
</dbReference>
<dbReference type="EMBL" id="PUFL01000077">
    <property type="protein sequence ID" value="TDG89599.1"/>
    <property type="molecule type" value="Genomic_DNA"/>
</dbReference>
<evidence type="ECO:0000256" key="4">
    <source>
        <dbReference type="ARBA" id="ARBA00022475"/>
    </source>
</evidence>
<keyword evidence="13" id="KW-1185">Reference proteome</keyword>
<gene>
    <name evidence="10" type="primary">ecfA1_1</name>
    <name evidence="11" type="ORF">C5L28_001120</name>
    <name evidence="10" type="ORF">LPKJCM_00328</name>
</gene>
<dbReference type="Pfam" id="PF00005">
    <property type="entry name" value="ABC_tran"/>
    <property type="match status" value="1"/>
</dbReference>
<dbReference type="SUPFAM" id="SSF52540">
    <property type="entry name" value="P-loop containing nucleoside triphosphate hydrolases"/>
    <property type="match status" value="1"/>
</dbReference>
<dbReference type="AlphaFoldDB" id="A0A224V2Z0"/>
<dbReference type="Gene3D" id="3.40.50.300">
    <property type="entry name" value="P-loop containing nucleotide triphosphate hydrolases"/>
    <property type="match status" value="1"/>
</dbReference>
<keyword evidence="5" id="KW-0547">Nucleotide-binding</keyword>
<evidence type="ECO:0000256" key="8">
    <source>
        <dbReference type="ARBA" id="ARBA00023136"/>
    </source>
</evidence>
<name>A0A224V2Z0_9LACO</name>
<dbReference type="RefSeq" id="WP_057962985.1">
    <property type="nucleotide sequence ID" value="NZ_BAAAXO010000032.1"/>
</dbReference>
<dbReference type="InterPro" id="IPR050095">
    <property type="entry name" value="ECF_ABC_transporter_ATP-bd"/>
</dbReference>
<dbReference type="Proteomes" id="UP000294668">
    <property type="component" value="Unassembled WGS sequence"/>
</dbReference>
<evidence type="ECO:0000256" key="6">
    <source>
        <dbReference type="ARBA" id="ARBA00022840"/>
    </source>
</evidence>
<proteinExistence type="inferred from homology"/>
<keyword evidence="7" id="KW-1278">Translocase</keyword>
<dbReference type="EMBL" id="BDGB01000025">
    <property type="protein sequence ID" value="GAW71248.1"/>
    <property type="molecule type" value="Genomic_DNA"/>
</dbReference>
<dbReference type="NCBIfam" id="TIGR04520">
    <property type="entry name" value="ECF_ATPase_1"/>
    <property type="match status" value="1"/>
</dbReference>
<organism evidence="10 12">
    <name type="scientific">Lentilactobacillus parakefiri</name>
    <dbReference type="NCBI Taxonomy" id="152332"/>
    <lineage>
        <taxon>Bacteria</taxon>
        <taxon>Bacillati</taxon>
        <taxon>Bacillota</taxon>
        <taxon>Bacilli</taxon>
        <taxon>Lactobacillales</taxon>
        <taxon>Lactobacillaceae</taxon>
        <taxon>Lentilactobacillus</taxon>
    </lineage>
</organism>
<evidence type="ECO:0000313" key="10">
    <source>
        <dbReference type="EMBL" id="GAW71248.1"/>
    </source>
</evidence>
<feature type="domain" description="ABC transporter" evidence="9">
    <location>
        <begin position="5"/>
        <end position="238"/>
    </location>
</feature>
<evidence type="ECO:0000313" key="13">
    <source>
        <dbReference type="Proteomes" id="UP000294668"/>
    </source>
</evidence>
<dbReference type="InterPro" id="IPR030947">
    <property type="entry name" value="EcfA_1"/>
</dbReference>
<evidence type="ECO:0000256" key="1">
    <source>
        <dbReference type="ARBA" id="ARBA00004202"/>
    </source>
</evidence>
<evidence type="ECO:0000256" key="7">
    <source>
        <dbReference type="ARBA" id="ARBA00022967"/>
    </source>
</evidence>
<evidence type="ECO:0000259" key="9">
    <source>
        <dbReference type="PROSITE" id="PS50893"/>
    </source>
</evidence>
<accession>A0A224V2Z0</accession>
<dbReference type="InterPro" id="IPR003593">
    <property type="entry name" value="AAA+_ATPase"/>
</dbReference>
<reference evidence="11" key="3">
    <citation type="submission" date="2019-02" db="EMBL/GenBank/DDBJ databases">
        <authorList>
            <person name="Buron G."/>
            <person name="Chaylann A."/>
            <person name="Dolejs I."/>
            <person name="Forster J."/>
            <person name="Miks M.H."/>
        </authorList>
    </citation>
    <scope>NUCLEOTIDE SEQUENCE</scope>
    <source>
        <strain evidence="11">DSM 10551</strain>
    </source>
</reference>
<keyword evidence="8" id="KW-0472">Membrane</keyword>